<feature type="region of interest" description="Disordered" evidence="2">
    <location>
        <begin position="290"/>
        <end position="328"/>
    </location>
</feature>
<keyword evidence="1" id="KW-0802">TPR repeat</keyword>
<dbReference type="EMBL" id="NJBO01000002">
    <property type="protein sequence ID" value="TKJ44040.1"/>
    <property type="molecule type" value="Genomic_DNA"/>
</dbReference>
<dbReference type="SUPFAM" id="SSF48452">
    <property type="entry name" value="TPR-like"/>
    <property type="match status" value="1"/>
</dbReference>
<feature type="region of interest" description="Disordered" evidence="2">
    <location>
        <begin position="59"/>
        <end position="161"/>
    </location>
</feature>
<evidence type="ECO:0000256" key="1">
    <source>
        <dbReference type="PROSITE-ProRule" id="PRU00339"/>
    </source>
</evidence>
<proteinExistence type="predicted"/>
<evidence type="ECO:0000313" key="4">
    <source>
        <dbReference type="Proteomes" id="UP000317778"/>
    </source>
</evidence>
<dbReference type="PROSITE" id="PS50005">
    <property type="entry name" value="TPR"/>
    <property type="match status" value="1"/>
</dbReference>
<dbReference type="Pfam" id="PF13181">
    <property type="entry name" value="TPR_8"/>
    <property type="match status" value="1"/>
</dbReference>
<evidence type="ECO:0000256" key="2">
    <source>
        <dbReference type="SAM" id="MobiDB-lite"/>
    </source>
</evidence>
<feature type="compositionally biased region" description="Basic and acidic residues" evidence="2">
    <location>
        <begin position="302"/>
        <end position="322"/>
    </location>
</feature>
<feature type="compositionally biased region" description="Low complexity" evidence="2">
    <location>
        <begin position="128"/>
        <end position="147"/>
    </location>
</feature>
<name>A0A532VA15_UNCT6</name>
<evidence type="ECO:0000313" key="3">
    <source>
        <dbReference type="EMBL" id="TKJ44040.1"/>
    </source>
</evidence>
<dbReference type="SMART" id="SM00028">
    <property type="entry name" value="TPR"/>
    <property type="match status" value="1"/>
</dbReference>
<feature type="repeat" description="TPR" evidence="1">
    <location>
        <begin position="28"/>
        <end position="61"/>
    </location>
</feature>
<protein>
    <submittedName>
        <fullName evidence="3">Uncharacterized protein</fullName>
    </submittedName>
</protein>
<organism evidence="3 4">
    <name type="scientific">candidate division TA06 bacterium B3_TA06</name>
    <dbReference type="NCBI Taxonomy" id="2012487"/>
    <lineage>
        <taxon>Bacteria</taxon>
        <taxon>Bacteria division TA06</taxon>
    </lineage>
</organism>
<comment type="caution">
    <text evidence="3">The sequence shown here is derived from an EMBL/GenBank/DDBJ whole genome shotgun (WGS) entry which is preliminary data.</text>
</comment>
<feature type="compositionally biased region" description="Basic and acidic residues" evidence="2">
    <location>
        <begin position="66"/>
        <end position="83"/>
    </location>
</feature>
<reference evidence="3 4" key="1">
    <citation type="submission" date="2017-06" db="EMBL/GenBank/DDBJ databases">
        <title>Novel microbial phyla capable of carbon fixation and sulfur reduction in deep-sea sediments.</title>
        <authorList>
            <person name="Huang J."/>
            <person name="Baker B."/>
            <person name="Wang Y."/>
        </authorList>
    </citation>
    <scope>NUCLEOTIDE SEQUENCE [LARGE SCALE GENOMIC DNA]</scope>
    <source>
        <strain evidence="3">B3_TA06</strain>
    </source>
</reference>
<dbReference type="InterPro" id="IPR019734">
    <property type="entry name" value="TPR_rpt"/>
</dbReference>
<dbReference type="Proteomes" id="UP000317778">
    <property type="component" value="Unassembled WGS sequence"/>
</dbReference>
<dbReference type="AlphaFoldDB" id="A0A532VA15"/>
<sequence length="328" mass="36644">MRQEGLDPEGKVELAGLLLQIGFKSEAVTEYLMAAQMYEERGNKEEAVKLYEKILELDNDNQAAKRGLEKLKPRSRENIDEMVARMGFGAAPGEEPAPEEPSTQGITTPEETETPPPSAPEGEQKVQSTSEPPERTPTTEVSEVQVEPQPPAEEAEPKVEEGGIDLASIGIEEFLASLMPLLKHTPAELKKRRELASFFREEGLWSEAFFEERSDYLQKPSVKKLHDLLSLLAHSGDKETLITFLLTESFTEREVELKKEVLKALAGAYEEQGRLQDAKKIREKLATLASQTQKKKKPGVKIIEDVPRLSEEDTPKGKKKPADPIQFV</sequence>
<dbReference type="InterPro" id="IPR011990">
    <property type="entry name" value="TPR-like_helical_dom_sf"/>
</dbReference>
<dbReference type="Gene3D" id="1.25.40.10">
    <property type="entry name" value="Tetratricopeptide repeat domain"/>
    <property type="match status" value="1"/>
</dbReference>
<accession>A0A532VA15</accession>
<gene>
    <name evidence="3" type="ORF">CEE36_02675</name>
</gene>